<dbReference type="CDD" id="cd00090">
    <property type="entry name" value="HTH_ARSR"/>
    <property type="match status" value="1"/>
</dbReference>
<dbReference type="InterPro" id="IPR036388">
    <property type="entry name" value="WH-like_DNA-bd_sf"/>
</dbReference>
<protein>
    <recommendedName>
        <fullName evidence="5">HTH arsR-type domain-containing protein</fullName>
    </recommendedName>
</protein>
<evidence type="ECO:0000256" key="1">
    <source>
        <dbReference type="ARBA" id="ARBA00023015"/>
    </source>
</evidence>
<keyword evidence="2" id="KW-0238">DNA-binding</keyword>
<feature type="domain" description="HTH arsR-type" evidence="5">
    <location>
        <begin position="33"/>
        <end position="127"/>
    </location>
</feature>
<dbReference type="EMBL" id="BAABKY010000002">
    <property type="protein sequence ID" value="GAA5078950.1"/>
    <property type="molecule type" value="Genomic_DNA"/>
</dbReference>
<evidence type="ECO:0000256" key="2">
    <source>
        <dbReference type="ARBA" id="ARBA00023125"/>
    </source>
</evidence>
<keyword evidence="3" id="KW-0804">Transcription</keyword>
<dbReference type="Proteomes" id="UP001501083">
    <property type="component" value="Unassembled WGS sequence"/>
</dbReference>
<evidence type="ECO:0000259" key="5">
    <source>
        <dbReference type="PROSITE" id="PS50987"/>
    </source>
</evidence>
<dbReference type="Pfam" id="PF01022">
    <property type="entry name" value="HTH_5"/>
    <property type="match status" value="1"/>
</dbReference>
<evidence type="ECO:0000313" key="7">
    <source>
        <dbReference type="Proteomes" id="UP001501083"/>
    </source>
</evidence>
<proteinExistence type="predicted"/>
<dbReference type="InterPro" id="IPR011991">
    <property type="entry name" value="ArsR-like_HTH"/>
</dbReference>
<evidence type="ECO:0000256" key="3">
    <source>
        <dbReference type="ARBA" id="ARBA00023163"/>
    </source>
</evidence>
<dbReference type="InterPro" id="IPR051011">
    <property type="entry name" value="Metal_resp_trans_reg"/>
</dbReference>
<comment type="caution">
    <text evidence="6">The sequence shown here is derived from an EMBL/GenBank/DDBJ whole genome shotgun (WGS) entry which is preliminary data.</text>
</comment>
<name>A0ABP9LLY9_9GAMM</name>
<accession>A0ABP9LLY9</accession>
<dbReference type="Gene3D" id="1.10.10.10">
    <property type="entry name" value="Winged helix-like DNA-binding domain superfamily/Winged helix DNA-binding domain"/>
    <property type="match status" value="1"/>
</dbReference>
<dbReference type="SUPFAM" id="SSF46785">
    <property type="entry name" value="Winged helix' DNA-binding domain"/>
    <property type="match status" value="1"/>
</dbReference>
<feature type="region of interest" description="Disordered" evidence="4">
    <location>
        <begin position="1"/>
        <end position="34"/>
    </location>
</feature>
<dbReference type="PRINTS" id="PR00778">
    <property type="entry name" value="HTHARSR"/>
</dbReference>
<keyword evidence="7" id="KW-1185">Reference proteome</keyword>
<dbReference type="PANTHER" id="PTHR43132">
    <property type="entry name" value="ARSENICAL RESISTANCE OPERON REPRESSOR ARSR-RELATED"/>
    <property type="match status" value="1"/>
</dbReference>
<organism evidence="6 7">
    <name type="scientific">Lysobacter panacisoli</name>
    <dbReference type="NCBI Taxonomy" id="1255263"/>
    <lineage>
        <taxon>Bacteria</taxon>
        <taxon>Pseudomonadati</taxon>
        <taxon>Pseudomonadota</taxon>
        <taxon>Gammaproteobacteria</taxon>
        <taxon>Lysobacterales</taxon>
        <taxon>Lysobacteraceae</taxon>
        <taxon>Lysobacter</taxon>
    </lineage>
</organism>
<sequence>MAATHPGPTRGHTLPRSSRPLKSSSPPNADLARMQAHAGEAATLLRTLANEQRLLLLCHLVDGEQGVSALLSRVELSQSALSQHLAVLREAGLVQARREAQQVFYSLVPGPAQQVMATLHSIYCGDDA</sequence>
<reference evidence="7" key="1">
    <citation type="journal article" date="2019" name="Int. J. Syst. Evol. Microbiol.">
        <title>The Global Catalogue of Microorganisms (GCM) 10K type strain sequencing project: providing services to taxonomists for standard genome sequencing and annotation.</title>
        <authorList>
            <consortium name="The Broad Institute Genomics Platform"/>
            <consortium name="The Broad Institute Genome Sequencing Center for Infectious Disease"/>
            <person name="Wu L."/>
            <person name="Ma J."/>
        </authorList>
    </citation>
    <scope>NUCLEOTIDE SEQUENCE [LARGE SCALE GENOMIC DNA]</scope>
    <source>
        <strain evidence="7">JCM 19212</strain>
    </source>
</reference>
<gene>
    <name evidence="6" type="ORF">GCM10025759_26660</name>
</gene>
<dbReference type="InterPro" id="IPR036390">
    <property type="entry name" value="WH_DNA-bd_sf"/>
</dbReference>
<feature type="compositionally biased region" description="Low complexity" evidence="4">
    <location>
        <begin position="14"/>
        <end position="27"/>
    </location>
</feature>
<dbReference type="InterPro" id="IPR001845">
    <property type="entry name" value="HTH_ArsR_DNA-bd_dom"/>
</dbReference>
<evidence type="ECO:0000313" key="6">
    <source>
        <dbReference type="EMBL" id="GAA5078950.1"/>
    </source>
</evidence>
<dbReference type="PANTHER" id="PTHR43132:SF2">
    <property type="entry name" value="ARSENICAL RESISTANCE OPERON REPRESSOR ARSR-RELATED"/>
    <property type="match status" value="1"/>
</dbReference>
<evidence type="ECO:0000256" key="4">
    <source>
        <dbReference type="SAM" id="MobiDB-lite"/>
    </source>
</evidence>
<keyword evidence="1" id="KW-0805">Transcription regulation</keyword>
<dbReference type="NCBIfam" id="NF033788">
    <property type="entry name" value="HTH_metalloreg"/>
    <property type="match status" value="1"/>
</dbReference>
<dbReference type="PROSITE" id="PS50987">
    <property type="entry name" value="HTH_ARSR_2"/>
    <property type="match status" value="1"/>
</dbReference>
<dbReference type="SMART" id="SM00418">
    <property type="entry name" value="HTH_ARSR"/>
    <property type="match status" value="1"/>
</dbReference>